<feature type="transmembrane region" description="Helical" evidence="5">
    <location>
        <begin position="48"/>
        <end position="64"/>
    </location>
</feature>
<dbReference type="InterPro" id="IPR007267">
    <property type="entry name" value="GtrA_DPMS_TM"/>
</dbReference>
<evidence type="ECO:0000313" key="7">
    <source>
        <dbReference type="EMBL" id="RIJ31961.1"/>
    </source>
</evidence>
<gene>
    <name evidence="7" type="ORF">D1222_06920</name>
</gene>
<dbReference type="GO" id="GO:0000271">
    <property type="term" value="P:polysaccharide biosynthetic process"/>
    <property type="evidence" value="ECO:0007669"/>
    <property type="project" value="InterPro"/>
</dbReference>
<feature type="transmembrane region" description="Helical" evidence="5">
    <location>
        <begin position="110"/>
        <end position="133"/>
    </location>
</feature>
<protein>
    <submittedName>
        <fullName evidence="7">GtrA family protein</fullName>
    </submittedName>
</protein>
<dbReference type="OrthoDB" id="9846318at2"/>
<evidence type="ECO:0000313" key="8">
    <source>
        <dbReference type="Proteomes" id="UP000265845"/>
    </source>
</evidence>
<reference evidence="7 8" key="1">
    <citation type="submission" date="2018-08" db="EMBL/GenBank/DDBJ databases">
        <title>Henriciella mobilis sp. nov., isolated from seawater.</title>
        <authorList>
            <person name="Cheng H."/>
            <person name="Wu Y.-H."/>
            <person name="Xu X.-W."/>
            <person name="Guo L.-L."/>
        </authorList>
    </citation>
    <scope>NUCLEOTIDE SEQUENCE [LARGE SCALE GENOMIC DNA]</scope>
    <source>
        <strain evidence="7 8">CCUG67844</strain>
    </source>
</reference>
<accession>A0A399RMK5</accession>
<sequence length="142" mass="15533">MIAALFQKLKSSPTSGALIRYIVVGASMNLIAAAIVYVQRILGVPHEIAFAVTTVGSLLLNFYLQRSFVFRSNAAIVRSLILYTLLYASTYLLQIFIYPVFATVLGWPELLSVLFTVGVAAVYSFIVLSLVVFKPPPETPEG</sequence>
<feature type="domain" description="GtrA/DPMS transmembrane" evidence="6">
    <location>
        <begin position="20"/>
        <end position="133"/>
    </location>
</feature>
<dbReference type="AlphaFoldDB" id="A0A399RMK5"/>
<evidence type="ECO:0000256" key="2">
    <source>
        <dbReference type="ARBA" id="ARBA00022692"/>
    </source>
</evidence>
<keyword evidence="2 5" id="KW-0812">Transmembrane</keyword>
<evidence type="ECO:0000256" key="4">
    <source>
        <dbReference type="ARBA" id="ARBA00023136"/>
    </source>
</evidence>
<feature type="transmembrane region" description="Helical" evidence="5">
    <location>
        <begin position="21"/>
        <end position="42"/>
    </location>
</feature>
<evidence type="ECO:0000256" key="3">
    <source>
        <dbReference type="ARBA" id="ARBA00022989"/>
    </source>
</evidence>
<keyword evidence="4 5" id="KW-0472">Membrane</keyword>
<dbReference type="EMBL" id="QWGA01000003">
    <property type="protein sequence ID" value="RIJ31961.1"/>
    <property type="molecule type" value="Genomic_DNA"/>
</dbReference>
<comment type="caution">
    <text evidence="7">The sequence shown here is derived from an EMBL/GenBank/DDBJ whole genome shotgun (WGS) entry which is preliminary data.</text>
</comment>
<keyword evidence="8" id="KW-1185">Reference proteome</keyword>
<evidence type="ECO:0000256" key="5">
    <source>
        <dbReference type="SAM" id="Phobius"/>
    </source>
</evidence>
<keyword evidence="3 5" id="KW-1133">Transmembrane helix</keyword>
<organism evidence="7 8">
    <name type="scientific">Henriciella algicola</name>
    <dbReference type="NCBI Taxonomy" id="1608422"/>
    <lineage>
        <taxon>Bacteria</taxon>
        <taxon>Pseudomonadati</taxon>
        <taxon>Pseudomonadota</taxon>
        <taxon>Alphaproteobacteria</taxon>
        <taxon>Hyphomonadales</taxon>
        <taxon>Hyphomonadaceae</taxon>
        <taxon>Henriciella</taxon>
    </lineage>
</organism>
<dbReference type="GO" id="GO:0016020">
    <property type="term" value="C:membrane"/>
    <property type="evidence" value="ECO:0007669"/>
    <property type="project" value="UniProtKB-SubCell"/>
</dbReference>
<dbReference type="RefSeq" id="WP_119453450.1">
    <property type="nucleotide sequence ID" value="NZ_QWGA01000003.1"/>
</dbReference>
<name>A0A399RMK5_9PROT</name>
<evidence type="ECO:0000256" key="1">
    <source>
        <dbReference type="ARBA" id="ARBA00004141"/>
    </source>
</evidence>
<dbReference type="Pfam" id="PF04138">
    <property type="entry name" value="GtrA_DPMS_TM"/>
    <property type="match status" value="1"/>
</dbReference>
<proteinExistence type="predicted"/>
<evidence type="ECO:0000259" key="6">
    <source>
        <dbReference type="Pfam" id="PF04138"/>
    </source>
</evidence>
<feature type="transmembrane region" description="Helical" evidence="5">
    <location>
        <begin position="76"/>
        <end position="98"/>
    </location>
</feature>
<dbReference type="Proteomes" id="UP000265845">
    <property type="component" value="Unassembled WGS sequence"/>
</dbReference>
<comment type="subcellular location">
    <subcellularLocation>
        <location evidence="1">Membrane</location>
        <topology evidence="1">Multi-pass membrane protein</topology>
    </subcellularLocation>
</comment>